<dbReference type="EMBL" id="JADYXP020000007">
    <property type="protein sequence ID" value="KAL0121071.1"/>
    <property type="molecule type" value="Genomic_DNA"/>
</dbReference>
<name>A0AAW2FYK5_9HYME</name>
<evidence type="ECO:0000313" key="2">
    <source>
        <dbReference type="EMBL" id="KAL0121071.1"/>
    </source>
</evidence>
<evidence type="ECO:0000256" key="1">
    <source>
        <dbReference type="SAM" id="Phobius"/>
    </source>
</evidence>
<reference evidence="2 3" key="1">
    <citation type="submission" date="2023-03" db="EMBL/GenBank/DDBJ databases">
        <title>High recombination rates correlate with genetic variation in Cardiocondyla obscurior ants.</title>
        <authorList>
            <person name="Errbii M."/>
        </authorList>
    </citation>
    <scope>NUCLEOTIDE SEQUENCE [LARGE SCALE GENOMIC DNA]</scope>
    <source>
        <strain evidence="2">Alpha-2009</strain>
        <tissue evidence="2">Whole body</tissue>
    </source>
</reference>
<sequence length="145" mass="16768">MGYLSSYCYAVTDSFDPYGIFIVILLVKSVFKKPFGKKKSYNYTHDFFVQNAVAFSVIDDLYYKTCYGDHVYNDTHNIHIVKLCAKESVIVKLNNNLLKEQSLFHLIISVYDAHTHIHTNIFFIVDLISAFSTKISYNIMNAKKD</sequence>
<dbReference type="Proteomes" id="UP001430953">
    <property type="component" value="Unassembled WGS sequence"/>
</dbReference>
<feature type="transmembrane region" description="Helical" evidence="1">
    <location>
        <begin position="15"/>
        <end position="31"/>
    </location>
</feature>
<evidence type="ECO:0000313" key="3">
    <source>
        <dbReference type="Proteomes" id="UP001430953"/>
    </source>
</evidence>
<proteinExistence type="predicted"/>
<keyword evidence="1" id="KW-0812">Transmembrane</keyword>
<comment type="caution">
    <text evidence="2">The sequence shown here is derived from an EMBL/GenBank/DDBJ whole genome shotgun (WGS) entry which is preliminary data.</text>
</comment>
<dbReference type="AlphaFoldDB" id="A0AAW2FYK5"/>
<keyword evidence="3" id="KW-1185">Reference proteome</keyword>
<protein>
    <submittedName>
        <fullName evidence="2">Uncharacterized protein</fullName>
    </submittedName>
</protein>
<organism evidence="2 3">
    <name type="scientific">Cardiocondyla obscurior</name>
    <dbReference type="NCBI Taxonomy" id="286306"/>
    <lineage>
        <taxon>Eukaryota</taxon>
        <taxon>Metazoa</taxon>
        <taxon>Ecdysozoa</taxon>
        <taxon>Arthropoda</taxon>
        <taxon>Hexapoda</taxon>
        <taxon>Insecta</taxon>
        <taxon>Pterygota</taxon>
        <taxon>Neoptera</taxon>
        <taxon>Endopterygota</taxon>
        <taxon>Hymenoptera</taxon>
        <taxon>Apocrita</taxon>
        <taxon>Aculeata</taxon>
        <taxon>Formicoidea</taxon>
        <taxon>Formicidae</taxon>
        <taxon>Myrmicinae</taxon>
        <taxon>Cardiocondyla</taxon>
    </lineage>
</organism>
<keyword evidence="1" id="KW-1133">Transmembrane helix</keyword>
<keyword evidence="1" id="KW-0472">Membrane</keyword>
<gene>
    <name evidence="2" type="ORF">PUN28_008652</name>
</gene>
<accession>A0AAW2FYK5</accession>